<evidence type="ECO:0000256" key="2">
    <source>
        <dbReference type="SAM" id="SignalP"/>
    </source>
</evidence>
<evidence type="ECO:0000256" key="1">
    <source>
        <dbReference type="SAM" id="MobiDB-lite"/>
    </source>
</evidence>
<dbReference type="EMBL" id="DVGZ01000104">
    <property type="protein sequence ID" value="HIR47890.1"/>
    <property type="molecule type" value="Genomic_DNA"/>
</dbReference>
<dbReference type="SUPFAM" id="SSF53850">
    <property type="entry name" value="Periplasmic binding protein-like II"/>
    <property type="match status" value="1"/>
</dbReference>
<accession>A0A9D1AQR7</accession>
<reference evidence="3" key="1">
    <citation type="submission" date="2020-10" db="EMBL/GenBank/DDBJ databases">
        <authorList>
            <person name="Gilroy R."/>
        </authorList>
    </citation>
    <scope>NUCLEOTIDE SEQUENCE</scope>
    <source>
        <strain evidence="3">ChiSxjej1B13-7958</strain>
    </source>
</reference>
<evidence type="ECO:0000313" key="3">
    <source>
        <dbReference type="EMBL" id="HIR47890.1"/>
    </source>
</evidence>
<protein>
    <submittedName>
        <fullName evidence="3">Extracellular solute-binding protein</fullName>
    </submittedName>
</protein>
<feature type="chain" id="PRO_5039197667" evidence="2">
    <location>
        <begin position="21"/>
        <end position="582"/>
    </location>
</feature>
<feature type="signal peptide" evidence="2">
    <location>
        <begin position="1"/>
        <end position="20"/>
    </location>
</feature>
<gene>
    <name evidence="3" type="ORF">IAB89_09600</name>
</gene>
<name>A0A9D1AQR7_9FIRM</name>
<comment type="caution">
    <text evidence="3">The sequence shown here is derived from an EMBL/GenBank/DDBJ whole genome shotgun (WGS) entry which is preliminary data.</text>
</comment>
<dbReference type="PANTHER" id="PTHR43649:SF12">
    <property type="entry name" value="DIACETYLCHITOBIOSE BINDING PROTEIN DASA"/>
    <property type="match status" value="1"/>
</dbReference>
<dbReference type="Gene3D" id="3.40.190.10">
    <property type="entry name" value="Periplasmic binding protein-like II"/>
    <property type="match status" value="2"/>
</dbReference>
<proteinExistence type="predicted"/>
<dbReference type="PANTHER" id="PTHR43649">
    <property type="entry name" value="ARABINOSE-BINDING PROTEIN-RELATED"/>
    <property type="match status" value="1"/>
</dbReference>
<sequence length="582" mass="65081">MKFKKLSAIMLAISMLASLAACGNGDTSSAGGGTSGGGDASQAQTSDNAVTDGDYGGLVALPDAGDPITYTIFVRDPGTAASDDNPVIQKIEELTGVSFEYEYLVGDLDTKLGTMVAGGDYPDVVFSPEGVPQFVESGAAIPLEDKIPQYGNLNAMYNQVMQYLEKEDGHVYTMPIYGYFFNDMTNEPITFECGYGFYIQKAVLEEAGYPEINTVDEYFDLIEAYMEKHPDIDGVKTSGFEILVDGWRNWALLNPPQALMGVGNEGNITVDQETLETSFHQISDVAHDYYLKLNEEYRKGVITPETLTQTYDQYIAKLTSGSVLGFFDQNWNFATGENVLKTDGKYERTYVSVPLLAEGYEGGYIDKATGIPQADNGIIITNNCENVDRLMTYYDWLLQREVQDYLNWGEEGVDWNYNEDKTDKILTAERRAINLDTARLRDETGYQLYNYAPRWLGIYKEDNMPVDPGYSSAEYLAKQSEYDQEFLAGYDMEYPAELHGGAIERLDYYPVWGMTIEDGSPAAVSQQKMLDAETRYYPRLILAADEAEFESIWTEFVNEFNSLDLASYQEEIDRQIAAKMGS</sequence>
<dbReference type="AlphaFoldDB" id="A0A9D1AQR7"/>
<evidence type="ECO:0000313" key="4">
    <source>
        <dbReference type="Proteomes" id="UP000824242"/>
    </source>
</evidence>
<reference evidence="3" key="2">
    <citation type="journal article" date="2021" name="PeerJ">
        <title>Extensive microbial diversity within the chicken gut microbiome revealed by metagenomics and culture.</title>
        <authorList>
            <person name="Gilroy R."/>
            <person name="Ravi A."/>
            <person name="Getino M."/>
            <person name="Pursley I."/>
            <person name="Horton D.L."/>
            <person name="Alikhan N.F."/>
            <person name="Baker D."/>
            <person name="Gharbi K."/>
            <person name="Hall N."/>
            <person name="Watson M."/>
            <person name="Adriaenssens E.M."/>
            <person name="Foster-Nyarko E."/>
            <person name="Jarju S."/>
            <person name="Secka A."/>
            <person name="Antonio M."/>
            <person name="Oren A."/>
            <person name="Chaudhuri R.R."/>
            <person name="La Ragione R."/>
            <person name="Hildebrand F."/>
            <person name="Pallen M.J."/>
        </authorList>
    </citation>
    <scope>NUCLEOTIDE SEQUENCE</scope>
    <source>
        <strain evidence="3">ChiSxjej1B13-7958</strain>
    </source>
</reference>
<feature type="region of interest" description="Disordered" evidence="1">
    <location>
        <begin position="27"/>
        <end position="48"/>
    </location>
</feature>
<organism evidence="3 4">
    <name type="scientific">Candidatus Caccousia avicola</name>
    <dbReference type="NCBI Taxonomy" id="2840721"/>
    <lineage>
        <taxon>Bacteria</taxon>
        <taxon>Bacillati</taxon>
        <taxon>Bacillota</taxon>
        <taxon>Clostridia</taxon>
        <taxon>Eubacteriales</taxon>
        <taxon>Oscillospiraceae</taxon>
        <taxon>Oscillospiraceae incertae sedis</taxon>
        <taxon>Candidatus Caccousia</taxon>
    </lineage>
</organism>
<dbReference type="PROSITE" id="PS51257">
    <property type="entry name" value="PROKAR_LIPOPROTEIN"/>
    <property type="match status" value="1"/>
</dbReference>
<dbReference type="Proteomes" id="UP000824242">
    <property type="component" value="Unassembled WGS sequence"/>
</dbReference>
<dbReference type="InterPro" id="IPR050490">
    <property type="entry name" value="Bact_solute-bd_prot1"/>
</dbReference>
<keyword evidence="2" id="KW-0732">Signal</keyword>
<feature type="compositionally biased region" description="Gly residues" evidence="1">
    <location>
        <begin position="30"/>
        <end position="39"/>
    </location>
</feature>